<evidence type="ECO:0000313" key="3">
    <source>
        <dbReference type="Proteomes" id="UP000008066"/>
    </source>
</evidence>
<sequence length="435" mass="47855">MANHHPTQSQPSAQPDTPSQLQPASPAQLGQPGQQRTTRGPRSLVTMALTIAVAHLSRVPTLKGLPDFLISQLARLVVQRGHPLTLATLQHFLPYLGQRHTLALPIRLEELDLEGAGNLSARAWIRFLEGRGGHFLRKLRVGPGCGGLNNEVLLVLAEKCPGLERLKIVSSGGGGAITDVGIAALAGLTRLKRLSLCMGQMVRVSVDVVIGVIRAVGAQLETLVLEEFFNANDAVLEAIHETCRCLRKLKITGAPCLTDGGLAKLFRDWENPGLEYVEFSGRKDQWVSGRFYGGRLEGLWLDGFYALMAHSRTTLVQLKVGYSRKLLDWVMPDVFDKKRNEWPALRKLDLRGVWAATDAVVKAAFKSCPNLEEVIVYDCEDVYKVRPPPGKTIVGLVTRRGSYWGRHPKNSGVGWVAAEPRKTKEFYILSVGNEL</sequence>
<feature type="compositionally biased region" description="Polar residues" evidence="1">
    <location>
        <begin position="31"/>
        <end position="40"/>
    </location>
</feature>
<feature type="region of interest" description="Disordered" evidence="1">
    <location>
        <begin position="1"/>
        <end position="40"/>
    </location>
</feature>
<feature type="compositionally biased region" description="Polar residues" evidence="1">
    <location>
        <begin position="1"/>
        <end position="25"/>
    </location>
</feature>
<dbReference type="InterPro" id="IPR032675">
    <property type="entry name" value="LRR_dom_sf"/>
</dbReference>
<dbReference type="Proteomes" id="UP000008066">
    <property type="component" value="Unassembled WGS sequence"/>
</dbReference>
<dbReference type="EMBL" id="GL988046">
    <property type="protein sequence ID" value="EGS18201.1"/>
    <property type="molecule type" value="Genomic_DNA"/>
</dbReference>
<keyword evidence="3" id="KW-1185">Reference proteome</keyword>
<dbReference type="GeneID" id="18260254"/>
<accession>G0SE24</accession>
<evidence type="ECO:0000313" key="2">
    <source>
        <dbReference type="EMBL" id="EGS18201.1"/>
    </source>
</evidence>
<protein>
    <submittedName>
        <fullName evidence="2">DNA repair protein rad7-like protein</fullName>
    </submittedName>
</protein>
<proteinExistence type="predicted"/>
<dbReference type="HOGENOM" id="CLU_006598_1_0_1"/>
<reference evidence="2 3" key="1">
    <citation type="journal article" date="2011" name="Cell">
        <title>Insight into structure and assembly of the nuclear pore complex by utilizing the genome of a eukaryotic thermophile.</title>
        <authorList>
            <person name="Amlacher S."/>
            <person name="Sarges P."/>
            <person name="Flemming D."/>
            <person name="van Noort V."/>
            <person name="Kunze R."/>
            <person name="Devos D.P."/>
            <person name="Arumugam M."/>
            <person name="Bork P."/>
            <person name="Hurt E."/>
        </authorList>
    </citation>
    <scope>NUCLEOTIDE SEQUENCE [LARGE SCALE GENOMIC DNA]</scope>
    <source>
        <strain evidence="3">DSM 1495 / CBS 144.50 / IMI 039719</strain>
    </source>
</reference>
<dbReference type="PANTHER" id="PTHR13318">
    <property type="entry name" value="PARTNER OF PAIRED, ISOFORM B-RELATED"/>
    <property type="match status" value="1"/>
</dbReference>
<organism evidence="3">
    <name type="scientific">Chaetomium thermophilum (strain DSM 1495 / CBS 144.50 / IMI 039719)</name>
    <name type="common">Thermochaetoides thermophila</name>
    <dbReference type="NCBI Taxonomy" id="759272"/>
    <lineage>
        <taxon>Eukaryota</taxon>
        <taxon>Fungi</taxon>
        <taxon>Dikarya</taxon>
        <taxon>Ascomycota</taxon>
        <taxon>Pezizomycotina</taxon>
        <taxon>Sordariomycetes</taxon>
        <taxon>Sordariomycetidae</taxon>
        <taxon>Sordariales</taxon>
        <taxon>Chaetomiaceae</taxon>
        <taxon>Thermochaetoides</taxon>
    </lineage>
</organism>
<name>G0SE24_CHATD</name>
<dbReference type="AlphaFoldDB" id="G0SE24"/>
<dbReference type="KEGG" id="cthr:CTHT_0062160"/>
<dbReference type="eggNOG" id="KOG1947">
    <property type="taxonomic scope" value="Eukaryota"/>
</dbReference>
<evidence type="ECO:0000256" key="1">
    <source>
        <dbReference type="SAM" id="MobiDB-lite"/>
    </source>
</evidence>
<dbReference type="GO" id="GO:0019005">
    <property type="term" value="C:SCF ubiquitin ligase complex"/>
    <property type="evidence" value="ECO:0007669"/>
    <property type="project" value="TreeGrafter"/>
</dbReference>
<dbReference type="STRING" id="759272.G0SE24"/>
<dbReference type="SUPFAM" id="SSF52047">
    <property type="entry name" value="RNI-like"/>
    <property type="match status" value="1"/>
</dbReference>
<gene>
    <name evidence="2" type="ORF">CTHT_0062160</name>
</gene>
<dbReference type="OrthoDB" id="1924287at2759"/>
<dbReference type="GO" id="GO:0031146">
    <property type="term" value="P:SCF-dependent proteasomal ubiquitin-dependent protein catabolic process"/>
    <property type="evidence" value="ECO:0007669"/>
    <property type="project" value="TreeGrafter"/>
</dbReference>
<dbReference type="RefSeq" id="XP_006696532.1">
    <property type="nucleotide sequence ID" value="XM_006696469.1"/>
</dbReference>
<dbReference type="Gene3D" id="3.80.10.10">
    <property type="entry name" value="Ribonuclease Inhibitor"/>
    <property type="match status" value="1"/>
</dbReference>